<dbReference type="Proteomes" id="UP001497522">
    <property type="component" value="Chromosome 17"/>
</dbReference>
<name>A0ABP1AY38_9BRYO</name>
<organism evidence="1 2">
    <name type="scientific">Sphagnum jensenii</name>
    <dbReference type="NCBI Taxonomy" id="128206"/>
    <lineage>
        <taxon>Eukaryota</taxon>
        <taxon>Viridiplantae</taxon>
        <taxon>Streptophyta</taxon>
        <taxon>Embryophyta</taxon>
        <taxon>Bryophyta</taxon>
        <taxon>Sphagnophytina</taxon>
        <taxon>Sphagnopsida</taxon>
        <taxon>Sphagnales</taxon>
        <taxon>Sphagnaceae</taxon>
        <taxon>Sphagnum</taxon>
    </lineage>
</organism>
<evidence type="ECO:0000313" key="1">
    <source>
        <dbReference type="EMBL" id="CAK9867402.1"/>
    </source>
</evidence>
<reference evidence="1" key="1">
    <citation type="submission" date="2024-03" db="EMBL/GenBank/DDBJ databases">
        <authorList>
            <consortium name="ELIXIR-Norway"/>
            <consortium name="Elixir Norway"/>
        </authorList>
    </citation>
    <scope>NUCLEOTIDE SEQUENCE</scope>
</reference>
<protein>
    <submittedName>
        <fullName evidence="1">Uncharacterized protein</fullName>
    </submittedName>
</protein>
<keyword evidence="2" id="KW-1185">Reference proteome</keyword>
<proteinExistence type="predicted"/>
<sequence length="74" mass="8323">MSIGRSSWVSIEPRLIDSQAYWGVMLSQWAGSHLKAAGQKAVAFPPQTMHTDEMELSLTTFRGDFDCVPIWQHS</sequence>
<dbReference type="EMBL" id="OZ023718">
    <property type="protein sequence ID" value="CAK9867402.1"/>
    <property type="molecule type" value="Genomic_DNA"/>
</dbReference>
<gene>
    <name evidence="1" type="ORF">CSSPJE1EN2_LOCUS10397</name>
</gene>
<evidence type="ECO:0000313" key="2">
    <source>
        <dbReference type="Proteomes" id="UP001497522"/>
    </source>
</evidence>
<accession>A0ABP1AY38</accession>